<sequence>ACSSVANIDEWKWKLSLLLHNKDEKEIVSKDEKDRRDYEQIASLARRMGLFSERYGKVVVASKVPLPTYRPDLDDRRPLREVAIPLGLQRRVESLLQEYLDRSQMNESGFLGDCSSEERDRSVNLNEDSLLEQTEAQTLDRTVLEKILQRQSWRVRNLQRSWQESPEGHKMLSFRRSLPSYKEKDALLSAIARNQVLVISGETGCGKTTQLPQYVLESEIESGRGAFCNIICTQPRRISAITVAERVATERGEQLGESVGFKVRLEGMRGKSTHLLFCTTGVLLRRLLVDRSLKGTTHVFVDEIHERGMNEDFLLIVLKDLLPRRPDLRLILMSATLNAELFSSFLGGAPMIHIPGFTYPVRAHFLEDVLETIGYKLTSFNQVDDYGQEKMWKMQKQVLSRRRKNHLTSLVEDSLSNSTFETYSSRTRDSLACWTPDSIGFNLIEAVLCHICRKEREGAVLVFMTGWDDINAMRDQLKAHPLLGDPNRVLLLTCHGSMATSEQRLIFEAPPSNVRKIVLATNMAEASITINDIVFVVDCGKAKETSYDALNNTPCLLPSWVSQASARQRRGRAGRVQPGECYHLYPRCVYDAFSEYQLPELLRTPLHSICLQIKSLQLGSISEFLSSALQPPEPLAVQNAIAFLMMIGALDEKEILTNLGRYLSMLPVDPKLGKMLIYGAVFHCLDPVLTIASGLSVRDPFLLPQDKKDVADAARLRFSAKDYSDHMALVRAYEGWKDAERVGSSYEYCWRNFLSPQTMQAINSLRKQFSFLLKDAGLVDADASTCNQLSHNQSLVRAVICAGLFPGIVSVVHTERSMAMKTMDDGQVMLYANSINAREQQIPYPWLVFGDKIKVNTVFIRDSTGVSDSILLLFGGSLSRGVVDGHLKMLEGYLEFFMLPDLAKTYLKLKDELDKLVHRKLENPNLDIHTGGQHLLLAVQEIVSGDQCDGKFVFGSEIKKSKSGREDPYEKGQNPKSLLQTLMMRAGHSPPKYKTKHLGANQVRALVEFRGMQFIGKVCKTKQLAENDAAVEALGWLTGISGTYEKEGGPSVHDNEELLLLLTEKLSKTRKRKGKGKRKA</sequence>
<dbReference type="FunFam" id="1.20.120.1080:FF:000002">
    <property type="entry name" value="Putative ATP-dependent RNA helicase DHX36"/>
    <property type="match status" value="1"/>
</dbReference>
<dbReference type="Pfam" id="PF00035">
    <property type="entry name" value="dsrm"/>
    <property type="match status" value="1"/>
</dbReference>
<dbReference type="InterPro" id="IPR059023">
    <property type="entry name" value="RNA_hel_CTD"/>
</dbReference>
<dbReference type="Pfam" id="PF00271">
    <property type="entry name" value="Helicase_C"/>
    <property type="match status" value="1"/>
</dbReference>
<dbReference type="Pfam" id="PF21010">
    <property type="entry name" value="HA2_C"/>
    <property type="match status" value="1"/>
</dbReference>
<dbReference type="Proteomes" id="UP000824469">
    <property type="component" value="Unassembled WGS sequence"/>
</dbReference>
<dbReference type="Gene3D" id="3.40.50.300">
    <property type="entry name" value="P-loop containing nucleotide triphosphate hydrolases"/>
    <property type="match status" value="2"/>
</dbReference>
<keyword evidence="3" id="KW-0378">Hydrolase</keyword>
<feature type="domain" description="Helicase ATP-binding" evidence="9">
    <location>
        <begin position="188"/>
        <end position="355"/>
    </location>
</feature>
<dbReference type="GO" id="GO:0016787">
    <property type="term" value="F:hydrolase activity"/>
    <property type="evidence" value="ECO:0007669"/>
    <property type="project" value="UniProtKB-KW"/>
</dbReference>
<dbReference type="PROSITE" id="PS51192">
    <property type="entry name" value="HELICASE_ATP_BIND_1"/>
    <property type="match status" value="1"/>
</dbReference>
<evidence type="ECO:0000256" key="1">
    <source>
        <dbReference type="ARBA" id="ARBA00012552"/>
    </source>
</evidence>
<dbReference type="CDD" id="cd18791">
    <property type="entry name" value="SF2_C_RHA"/>
    <property type="match status" value="1"/>
</dbReference>
<dbReference type="InterPro" id="IPR011545">
    <property type="entry name" value="DEAD/DEAH_box_helicase_dom"/>
</dbReference>
<dbReference type="SMART" id="SM00490">
    <property type="entry name" value="HELICc"/>
    <property type="match status" value="1"/>
</dbReference>
<proteinExistence type="inferred from homology"/>
<evidence type="ECO:0000256" key="6">
    <source>
        <dbReference type="ARBA" id="ARBA00022884"/>
    </source>
</evidence>
<dbReference type="InterPro" id="IPR048333">
    <property type="entry name" value="HA2_WH"/>
</dbReference>
<dbReference type="SMART" id="SM00847">
    <property type="entry name" value="HA2"/>
    <property type="match status" value="1"/>
</dbReference>
<keyword evidence="12" id="KW-1185">Reference proteome</keyword>
<comment type="similarity">
    <text evidence="8">Belongs to the DExH box helicase family.</text>
</comment>
<dbReference type="InterPro" id="IPR011709">
    <property type="entry name" value="DEAD-box_helicase_OB_fold"/>
</dbReference>
<dbReference type="InterPro" id="IPR014720">
    <property type="entry name" value="dsRBD_dom"/>
</dbReference>
<dbReference type="EMBL" id="JAHRHJ020000003">
    <property type="protein sequence ID" value="KAH9322324.1"/>
    <property type="molecule type" value="Genomic_DNA"/>
</dbReference>
<dbReference type="InterPro" id="IPR007502">
    <property type="entry name" value="Helicase-assoc_dom"/>
</dbReference>
<dbReference type="Pfam" id="PF26026">
    <property type="entry name" value="RNA_hel_CTD"/>
    <property type="match status" value="1"/>
</dbReference>
<evidence type="ECO:0000256" key="8">
    <source>
        <dbReference type="ARBA" id="ARBA00060772"/>
    </source>
</evidence>
<dbReference type="Pfam" id="PF00270">
    <property type="entry name" value="DEAD"/>
    <property type="match status" value="1"/>
</dbReference>
<dbReference type="SUPFAM" id="SSF52540">
    <property type="entry name" value="P-loop containing nucleoside triphosphate hydrolases"/>
    <property type="match status" value="1"/>
</dbReference>
<evidence type="ECO:0000259" key="10">
    <source>
        <dbReference type="PROSITE" id="PS51194"/>
    </source>
</evidence>
<evidence type="ECO:0000256" key="7">
    <source>
        <dbReference type="ARBA" id="ARBA00047984"/>
    </source>
</evidence>
<evidence type="ECO:0000256" key="5">
    <source>
        <dbReference type="ARBA" id="ARBA00022840"/>
    </source>
</evidence>
<dbReference type="GO" id="GO:0005524">
    <property type="term" value="F:ATP binding"/>
    <property type="evidence" value="ECO:0007669"/>
    <property type="project" value="UniProtKB-KW"/>
</dbReference>
<dbReference type="EC" id="3.6.4.13" evidence="1"/>
<reference evidence="11 12" key="1">
    <citation type="journal article" date="2021" name="Nat. Plants">
        <title>The Taxus genome provides insights into paclitaxel biosynthesis.</title>
        <authorList>
            <person name="Xiong X."/>
            <person name="Gou J."/>
            <person name="Liao Q."/>
            <person name="Li Y."/>
            <person name="Zhou Q."/>
            <person name="Bi G."/>
            <person name="Li C."/>
            <person name="Du R."/>
            <person name="Wang X."/>
            <person name="Sun T."/>
            <person name="Guo L."/>
            <person name="Liang H."/>
            <person name="Lu P."/>
            <person name="Wu Y."/>
            <person name="Zhang Z."/>
            <person name="Ro D.K."/>
            <person name="Shang Y."/>
            <person name="Huang S."/>
            <person name="Yan J."/>
        </authorList>
    </citation>
    <scope>NUCLEOTIDE SEQUENCE [LARGE SCALE GENOMIC DNA]</scope>
    <source>
        <strain evidence="11">Ta-2019</strain>
    </source>
</reference>
<evidence type="ECO:0000313" key="11">
    <source>
        <dbReference type="EMBL" id="KAH9322324.1"/>
    </source>
</evidence>
<evidence type="ECO:0000259" key="9">
    <source>
        <dbReference type="PROSITE" id="PS51192"/>
    </source>
</evidence>
<evidence type="ECO:0000256" key="2">
    <source>
        <dbReference type="ARBA" id="ARBA00022741"/>
    </source>
</evidence>
<dbReference type="GO" id="GO:0003723">
    <property type="term" value="F:RNA binding"/>
    <property type="evidence" value="ECO:0007669"/>
    <property type="project" value="UniProtKB-KW"/>
</dbReference>
<dbReference type="Gene3D" id="1.20.120.1080">
    <property type="match status" value="1"/>
</dbReference>
<dbReference type="SMART" id="SM00487">
    <property type="entry name" value="DEXDc"/>
    <property type="match status" value="1"/>
</dbReference>
<keyword evidence="4" id="KW-0347">Helicase</keyword>
<keyword evidence="2" id="KW-0547">Nucleotide-binding</keyword>
<dbReference type="GO" id="GO:0003724">
    <property type="term" value="F:RNA helicase activity"/>
    <property type="evidence" value="ECO:0007669"/>
    <property type="project" value="UniProtKB-EC"/>
</dbReference>
<dbReference type="FunFam" id="3.40.50.300:FF:000526">
    <property type="entry name" value="DExH-box ATP-dependent RNA helicase DExH3"/>
    <property type="match status" value="1"/>
</dbReference>
<feature type="domain" description="Helicase C-terminal" evidence="10">
    <location>
        <begin position="443"/>
        <end position="617"/>
    </location>
</feature>
<dbReference type="PANTHER" id="PTHR18934">
    <property type="entry name" value="ATP-DEPENDENT RNA HELICASE"/>
    <property type="match status" value="1"/>
</dbReference>
<dbReference type="InterPro" id="IPR014001">
    <property type="entry name" value="Helicase_ATP-bd"/>
</dbReference>
<keyword evidence="5" id="KW-0067">ATP-binding</keyword>
<evidence type="ECO:0000256" key="3">
    <source>
        <dbReference type="ARBA" id="ARBA00022801"/>
    </source>
</evidence>
<comment type="caution">
    <text evidence="11">The sequence shown here is derived from an EMBL/GenBank/DDBJ whole genome shotgun (WGS) entry which is preliminary data.</text>
</comment>
<dbReference type="PROSITE" id="PS51194">
    <property type="entry name" value="HELICASE_CTER"/>
    <property type="match status" value="1"/>
</dbReference>
<dbReference type="Pfam" id="PF07717">
    <property type="entry name" value="OB_NTP_bind"/>
    <property type="match status" value="1"/>
</dbReference>
<dbReference type="InterPro" id="IPR027417">
    <property type="entry name" value="P-loop_NTPase"/>
</dbReference>
<dbReference type="Gene3D" id="3.30.160.20">
    <property type="match status" value="1"/>
</dbReference>
<gene>
    <name evidence="11" type="ORF">KI387_016963</name>
</gene>
<dbReference type="FunFam" id="3.40.50.300:FF:000480">
    <property type="entry name" value="DExH-box ATP-dependent RNA helicase DExH3"/>
    <property type="match status" value="1"/>
</dbReference>
<dbReference type="SUPFAM" id="SSF54768">
    <property type="entry name" value="dsRNA-binding domain-like"/>
    <property type="match status" value="1"/>
</dbReference>
<name>A0AA38LFE7_TAXCH</name>
<dbReference type="AlphaFoldDB" id="A0AA38LFE7"/>
<dbReference type="Pfam" id="PF04408">
    <property type="entry name" value="WHD_HA2"/>
    <property type="match status" value="1"/>
</dbReference>
<accession>A0AA38LFE7</accession>
<dbReference type="PANTHER" id="PTHR18934:SF103">
    <property type="entry name" value="RNA HELICASE"/>
    <property type="match status" value="1"/>
</dbReference>
<dbReference type="InterPro" id="IPR001650">
    <property type="entry name" value="Helicase_C-like"/>
</dbReference>
<organism evidence="11 12">
    <name type="scientific">Taxus chinensis</name>
    <name type="common">Chinese yew</name>
    <name type="synonym">Taxus wallichiana var. chinensis</name>
    <dbReference type="NCBI Taxonomy" id="29808"/>
    <lineage>
        <taxon>Eukaryota</taxon>
        <taxon>Viridiplantae</taxon>
        <taxon>Streptophyta</taxon>
        <taxon>Embryophyta</taxon>
        <taxon>Tracheophyta</taxon>
        <taxon>Spermatophyta</taxon>
        <taxon>Pinopsida</taxon>
        <taxon>Pinidae</taxon>
        <taxon>Conifers II</taxon>
        <taxon>Cupressales</taxon>
        <taxon>Taxaceae</taxon>
        <taxon>Taxus</taxon>
    </lineage>
</organism>
<evidence type="ECO:0000313" key="12">
    <source>
        <dbReference type="Proteomes" id="UP000824469"/>
    </source>
</evidence>
<comment type="catalytic activity">
    <reaction evidence="7">
        <text>ATP + H2O = ADP + phosphate + H(+)</text>
        <dbReference type="Rhea" id="RHEA:13065"/>
        <dbReference type="ChEBI" id="CHEBI:15377"/>
        <dbReference type="ChEBI" id="CHEBI:15378"/>
        <dbReference type="ChEBI" id="CHEBI:30616"/>
        <dbReference type="ChEBI" id="CHEBI:43474"/>
        <dbReference type="ChEBI" id="CHEBI:456216"/>
        <dbReference type="EC" id="3.6.4.13"/>
    </reaction>
</comment>
<keyword evidence="6" id="KW-0694">RNA-binding</keyword>
<dbReference type="CDD" id="cd17917">
    <property type="entry name" value="DEXHc_RHA-like"/>
    <property type="match status" value="1"/>
</dbReference>
<feature type="non-terminal residue" evidence="11">
    <location>
        <position position="1080"/>
    </location>
</feature>
<protein>
    <recommendedName>
        <fullName evidence="1">RNA helicase</fullName>
        <ecNumber evidence="1">3.6.4.13</ecNumber>
    </recommendedName>
</protein>
<dbReference type="GO" id="GO:0005634">
    <property type="term" value="C:nucleus"/>
    <property type="evidence" value="ECO:0007669"/>
    <property type="project" value="TreeGrafter"/>
</dbReference>
<dbReference type="OMA" id="SCWTPDC"/>
<evidence type="ECO:0000256" key="4">
    <source>
        <dbReference type="ARBA" id="ARBA00022806"/>
    </source>
</evidence>